<evidence type="ECO:0000313" key="2">
    <source>
        <dbReference type="EMBL" id="GFN96348.1"/>
    </source>
</evidence>
<dbReference type="EMBL" id="BLXT01002667">
    <property type="protein sequence ID" value="GFN96348.1"/>
    <property type="molecule type" value="Genomic_DNA"/>
</dbReference>
<feature type="region of interest" description="Disordered" evidence="1">
    <location>
        <begin position="1"/>
        <end position="80"/>
    </location>
</feature>
<sequence>MGSRKETVQPTYWDREARREKNISNKNVDDSPHIIERSPETRKGELRLHASVKGDPETCSKGCADVGAKLPKLPDLERKR</sequence>
<organism evidence="2 3">
    <name type="scientific">Plakobranchus ocellatus</name>
    <dbReference type="NCBI Taxonomy" id="259542"/>
    <lineage>
        <taxon>Eukaryota</taxon>
        <taxon>Metazoa</taxon>
        <taxon>Spiralia</taxon>
        <taxon>Lophotrochozoa</taxon>
        <taxon>Mollusca</taxon>
        <taxon>Gastropoda</taxon>
        <taxon>Heterobranchia</taxon>
        <taxon>Euthyneura</taxon>
        <taxon>Panpulmonata</taxon>
        <taxon>Sacoglossa</taxon>
        <taxon>Placobranchoidea</taxon>
        <taxon>Plakobranchidae</taxon>
        <taxon>Plakobranchus</taxon>
    </lineage>
</organism>
<reference evidence="2 3" key="1">
    <citation type="journal article" date="2021" name="Elife">
        <title>Chloroplast acquisition without the gene transfer in kleptoplastic sea slugs, Plakobranchus ocellatus.</title>
        <authorList>
            <person name="Maeda T."/>
            <person name="Takahashi S."/>
            <person name="Yoshida T."/>
            <person name="Shimamura S."/>
            <person name="Takaki Y."/>
            <person name="Nagai Y."/>
            <person name="Toyoda A."/>
            <person name="Suzuki Y."/>
            <person name="Arimoto A."/>
            <person name="Ishii H."/>
            <person name="Satoh N."/>
            <person name="Nishiyama T."/>
            <person name="Hasebe M."/>
            <person name="Maruyama T."/>
            <person name="Minagawa J."/>
            <person name="Obokata J."/>
            <person name="Shigenobu S."/>
        </authorList>
    </citation>
    <scope>NUCLEOTIDE SEQUENCE [LARGE SCALE GENOMIC DNA]</scope>
</reference>
<protein>
    <submittedName>
        <fullName evidence="2">Uncharacterized protein</fullName>
    </submittedName>
</protein>
<name>A0AAV3ZPP8_9GAST</name>
<evidence type="ECO:0000313" key="3">
    <source>
        <dbReference type="Proteomes" id="UP000735302"/>
    </source>
</evidence>
<proteinExistence type="predicted"/>
<keyword evidence="3" id="KW-1185">Reference proteome</keyword>
<accession>A0AAV3ZPP8</accession>
<feature type="compositionally biased region" description="Basic and acidic residues" evidence="1">
    <location>
        <begin position="1"/>
        <end position="58"/>
    </location>
</feature>
<evidence type="ECO:0000256" key="1">
    <source>
        <dbReference type="SAM" id="MobiDB-lite"/>
    </source>
</evidence>
<dbReference type="AlphaFoldDB" id="A0AAV3ZPP8"/>
<comment type="caution">
    <text evidence="2">The sequence shown here is derived from an EMBL/GenBank/DDBJ whole genome shotgun (WGS) entry which is preliminary data.</text>
</comment>
<gene>
    <name evidence="2" type="ORF">PoB_002285400</name>
</gene>
<dbReference type="Proteomes" id="UP000735302">
    <property type="component" value="Unassembled WGS sequence"/>
</dbReference>